<keyword evidence="2" id="KW-0812">Transmembrane</keyword>
<comment type="caution">
    <text evidence="3">The sequence shown here is derived from an EMBL/GenBank/DDBJ whole genome shotgun (WGS) entry which is preliminary data.</text>
</comment>
<evidence type="ECO:0000256" key="1">
    <source>
        <dbReference type="SAM" id="MobiDB-lite"/>
    </source>
</evidence>
<sequence length="218" mass="23386">MVGQVVGVRTSDLLEADVGAQDSPYASGSPPPRQEHTSKGANPLRRTSDRIESWFGGLLLLALVLGLPVAALSAGLTAYGASMRIVQAQAAERHEVTARLTTNLKGNTDAAKQQALVRWSDSDGTVRTGTTLVKSGTPQGATVRVWVDRDGSLTNPPMSALNARTSGWFAGGMAAAGVTAGFFAARAGMRHLLDRRRYARWDAEWDLLEPLWSGRFRR</sequence>
<proteinExistence type="predicted"/>
<dbReference type="AlphaFoldDB" id="A0A5N8VY40"/>
<dbReference type="PANTHER" id="PTHR42305:SF1">
    <property type="entry name" value="MEMBRANE PROTEIN RV1733C-RELATED"/>
    <property type="match status" value="1"/>
</dbReference>
<feature type="region of interest" description="Disordered" evidence="1">
    <location>
        <begin position="19"/>
        <end position="45"/>
    </location>
</feature>
<keyword evidence="2" id="KW-0472">Membrane</keyword>
<evidence type="ECO:0000313" key="4">
    <source>
        <dbReference type="Proteomes" id="UP000326979"/>
    </source>
</evidence>
<evidence type="ECO:0000256" key="2">
    <source>
        <dbReference type="SAM" id="Phobius"/>
    </source>
</evidence>
<keyword evidence="4" id="KW-1185">Reference proteome</keyword>
<feature type="transmembrane region" description="Helical" evidence="2">
    <location>
        <begin position="167"/>
        <end position="187"/>
    </location>
</feature>
<accession>A0A5N8VY40</accession>
<gene>
    <name evidence="3" type="ORF">FNH04_09655</name>
</gene>
<keyword evidence="2" id="KW-1133">Transmembrane helix</keyword>
<dbReference type="EMBL" id="VJZE01000044">
    <property type="protein sequence ID" value="MPY40167.1"/>
    <property type="molecule type" value="Genomic_DNA"/>
</dbReference>
<dbReference type="PANTHER" id="PTHR42305">
    <property type="entry name" value="MEMBRANE PROTEIN RV1733C-RELATED"/>
    <property type="match status" value="1"/>
</dbReference>
<dbReference type="Proteomes" id="UP000326979">
    <property type="component" value="Unassembled WGS sequence"/>
</dbReference>
<name>A0A5N8VY40_9ACTN</name>
<dbReference type="OrthoDB" id="5190576at2"/>
<evidence type="ECO:0000313" key="3">
    <source>
        <dbReference type="EMBL" id="MPY40167.1"/>
    </source>
</evidence>
<dbReference type="InterPro" id="IPR039708">
    <property type="entry name" value="MT1774/Rv1733c-like"/>
</dbReference>
<feature type="transmembrane region" description="Helical" evidence="2">
    <location>
        <begin position="54"/>
        <end position="76"/>
    </location>
</feature>
<protein>
    <submittedName>
        <fullName evidence="3">Uncharacterized protein</fullName>
    </submittedName>
</protein>
<organism evidence="3 4">
    <name type="scientific">Streptomyces phyllanthi</name>
    <dbReference type="NCBI Taxonomy" id="1803180"/>
    <lineage>
        <taxon>Bacteria</taxon>
        <taxon>Bacillati</taxon>
        <taxon>Actinomycetota</taxon>
        <taxon>Actinomycetes</taxon>
        <taxon>Kitasatosporales</taxon>
        <taxon>Streptomycetaceae</taxon>
        <taxon>Streptomyces</taxon>
    </lineage>
</organism>
<reference evidence="3 4" key="1">
    <citation type="submission" date="2019-07" db="EMBL/GenBank/DDBJ databases">
        <title>New species of Amycolatopsis and Streptomyces.</title>
        <authorList>
            <person name="Duangmal K."/>
            <person name="Teo W.F.A."/>
            <person name="Lipun K."/>
        </authorList>
    </citation>
    <scope>NUCLEOTIDE SEQUENCE [LARGE SCALE GENOMIC DNA]</scope>
    <source>
        <strain evidence="3 4">TISTR 2346</strain>
    </source>
</reference>